<keyword evidence="3" id="KW-1185">Reference proteome</keyword>
<evidence type="ECO:0000313" key="2">
    <source>
        <dbReference type="EMBL" id="BAN27074.1"/>
    </source>
</evidence>
<reference evidence="2 3" key="1">
    <citation type="journal article" date="2013" name="Genome Announc.">
        <title>Complete Genome Sequence of Burkholderia sp. Strain RPE64, Bacterial Symbiont of the Bean Bug Riptortus pedestris.</title>
        <authorList>
            <person name="Shibata T.F."/>
            <person name="Maeda T."/>
            <person name="Nikoh N."/>
            <person name="Yamaguchi K."/>
            <person name="Oshima K."/>
            <person name="Hattori M."/>
            <person name="Nishiyama T."/>
            <person name="Hasebe M."/>
            <person name="Fukatsu T."/>
            <person name="Kikuchi Y."/>
            <person name="Shigenobu S."/>
        </authorList>
    </citation>
    <scope>NUCLEOTIDE SEQUENCE [LARGE SCALE GENOMIC DNA]</scope>
    <source>
        <plasmid evidence="2 3">p1</plasmid>
    </source>
</reference>
<dbReference type="AlphaFoldDB" id="R4WR62"/>
<accession>R4WR62</accession>
<dbReference type="EMBL" id="AP013061">
    <property type="protein sequence ID" value="BAN27074.1"/>
    <property type="molecule type" value="Genomic_DNA"/>
</dbReference>
<feature type="region of interest" description="Disordered" evidence="1">
    <location>
        <begin position="1"/>
        <end position="40"/>
    </location>
</feature>
<evidence type="ECO:0000313" key="3">
    <source>
        <dbReference type="Proteomes" id="UP000013966"/>
    </source>
</evidence>
<reference evidence="2 3" key="2">
    <citation type="journal article" date="2018" name="Int. J. Syst. Evol. Microbiol.">
        <title>Burkholderia insecticola sp. nov., a gut symbiotic bacterium of the bean bug Riptortus pedestris.</title>
        <authorList>
            <person name="Takeshita K."/>
            <person name="Tamaki H."/>
            <person name="Ohbayashi T."/>
            <person name="Meng X.-Y."/>
            <person name="Sone T."/>
            <person name="Mitani Y."/>
            <person name="Peeters C."/>
            <person name="Kikuchi Y."/>
            <person name="Vandamme P."/>
        </authorList>
    </citation>
    <scope>NUCLEOTIDE SEQUENCE [LARGE SCALE GENOMIC DNA]</scope>
    <source>
        <strain evidence="2">RPE64</strain>
        <plasmid evidence="2 3">p1</plasmid>
    </source>
</reference>
<sequence length="40" mass="4561">METNDKRSRRQGHGRSKKRSLMNIAPAAPQRDLRASPITE</sequence>
<organism evidence="2 3">
    <name type="scientific">Caballeronia insecticola</name>
    <dbReference type="NCBI Taxonomy" id="758793"/>
    <lineage>
        <taxon>Bacteria</taxon>
        <taxon>Pseudomonadati</taxon>
        <taxon>Pseudomonadota</taxon>
        <taxon>Betaproteobacteria</taxon>
        <taxon>Burkholderiales</taxon>
        <taxon>Burkholderiaceae</taxon>
        <taxon>Caballeronia</taxon>
    </lineage>
</organism>
<geneLocation type="plasmid" evidence="2 3">
    <name>p1</name>
</geneLocation>
<keyword evidence="2" id="KW-0614">Plasmid</keyword>
<protein>
    <submittedName>
        <fullName evidence="2">Uncharacterized protein</fullName>
    </submittedName>
</protein>
<dbReference type="Proteomes" id="UP000013966">
    <property type="component" value="Plasmid p1"/>
</dbReference>
<dbReference type="HOGENOM" id="CLU_3286165_0_0_4"/>
<dbReference type="KEGG" id="buo:BRPE64_DCDS01380"/>
<feature type="compositionally biased region" description="Basic residues" evidence="1">
    <location>
        <begin position="7"/>
        <end position="20"/>
    </location>
</feature>
<gene>
    <name evidence="2" type="ORF">BRPE64_DCDS01380</name>
</gene>
<proteinExistence type="predicted"/>
<name>R4WR62_9BURK</name>
<evidence type="ECO:0000256" key="1">
    <source>
        <dbReference type="SAM" id="MobiDB-lite"/>
    </source>
</evidence>